<evidence type="ECO:0000313" key="3">
    <source>
        <dbReference type="EMBL" id="XCM81925.1"/>
    </source>
</evidence>
<feature type="region of interest" description="Disordered" evidence="1">
    <location>
        <begin position="258"/>
        <end position="308"/>
    </location>
</feature>
<sequence>MAQDTSGQGYPQDHNGQQPQGYDYQQGWYPQQPEATGDQWGTTGYAQPYGTHDQTGQTGWHGVAADGQQQWNTGVQQPGTEGYYATTDPYGYQTGQYVDPTTGASQTGYADPNAATGYAGQTGYPQGYQTQGYDQQLYAPAGTENGYGYPGYPTDTGVPAQPATPPGYQQPAQTDPFGTSTGTGTDGYQQAADTTGYTDTTGYSATSAYSAAGGYDGTNSTAVFPATPAAIRTDLGPDADAEVAEDIAEEEDDARRNVFRRSRLGGRAGGRATDRGTAPADGWDDAGQDGDDDGDDARPARTGGSLVGRARAAAGSVLSADHAPSRRSLAIRVGAGVAALAVLVTAGVLVMGGEDETSGGGDDQAVTQNISVAHSKAWTAQPAAAPAPGADDTLNGSWLLPDAVVRADASGVHAYALADGKETWTFAPPAEGAVACGLSPTVNASGLGAAVFRASADTKSPCTLLAVIDTKTGKSAWTKTISESKDPYAAHVAVTDDKVIAVGDDKAAAWASADGKDLWQYTGQGKFCSLAGGMSGNTVVVHSSCADSTPVDQAVALKADDGKLKWWRGLNNQPKTVTVLSAEPAVVLTTGAQPADDRVFAWGPEGDPAAEIPATVEGGRLDVSRGTFDAVPGVFFHDKTMIAVTIPAEGGQSAVIAYDLTTGKPVWTTPVAEKGKTRPVGLDGGGLLLAADERLDQPAHISRFALNGGQETQGGSFPQGTGSLLTSGRLISGAGKVIALPEHSTNFGTASAFASKG</sequence>
<feature type="region of interest" description="Disordered" evidence="1">
    <location>
        <begin position="142"/>
        <end position="200"/>
    </location>
</feature>
<feature type="compositionally biased region" description="Acidic residues" evidence="1">
    <location>
        <begin position="282"/>
        <end position="295"/>
    </location>
</feature>
<proteinExistence type="predicted"/>
<feature type="compositionally biased region" description="Low complexity" evidence="1">
    <location>
        <begin position="191"/>
        <end position="200"/>
    </location>
</feature>
<dbReference type="RefSeq" id="WP_354642855.1">
    <property type="nucleotide sequence ID" value="NZ_CP159872.1"/>
</dbReference>
<evidence type="ECO:0000259" key="2">
    <source>
        <dbReference type="Pfam" id="PF13360"/>
    </source>
</evidence>
<feature type="compositionally biased region" description="Polar residues" evidence="1">
    <location>
        <begin position="170"/>
        <end position="188"/>
    </location>
</feature>
<feature type="domain" description="Pyrrolo-quinoline quinone repeat" evidence="2">
    <location>
        <begin position="410"/>
        <end position="669"/>
    </location>
</feature>
<organism evidence="3">
    <name type="scientific">Kitasatospora camelliae</name>
    <dbReference type="NCBI Taxonomy" id="3156397"/>
    <lineage>
        <taxon>Bacteria</taxon>
        <taxon>Bacillati</taxon>
        <taxon>Actinomycetota</taxon>
        <taxon>Actinomycetes</taxon>
        <taxon>Kitasatosporales</taxon>
        <taxon>Streptomycetaceae</taxon>
        <taxon>Kitasatospora</taxon>
    </lineage>
</organism>
<dbReference type="InterPro" id="IPR015943">
    <property type="entry name" value="WD40/YVTN_repeat-like_dom_sf"/>
</dbReference>
<dbReference type="Gene3D" id="2.130.10.10">
    <property type="entry name" value="YVTN repeat-like/Quinoprotein amine dehydrogenase"/>
    <property type="match status" value="1"/>
</dbReference>
<name>A0AAU8K3U8_9ACTN</name>
<dbReference type="InterPro" id="IPR002372">
    <property type="entry name" value="PQQ_rpt_dom"/>
</dbReference>
<feature type="compositionally biased region" description="Low complexity" evidence="1">
    <location>
        <begin position="16"/>
        <end position="33"/>
    </location>
</feature>
<dbReference type="Pfam" id="PF13360">
    <property type="entry name" value="PQQ_2"/>
    <property type="match status" value="1"/>
</dbReference>
<dbReference type="EMBL" id="CP159872">
    <property type="protein sequence ID" value="XCM81925.1"/>
    <property type="molecule type" value="Genomic_DNA"/>
</dbReference>
<reference evidence="3" key="1">
    <citation type="submission" date="2024-06" db="EMBL/GenBank/DDBJ databases">
        <title>The genome sequences of Kitasatospora sp. strain HUAS MG31.</title>
        <authorList>
            <person name="Mo P."/>
        </authorList>
    </citation>
    <scope>NUCLEOTIDE SEQUENCE</scope>
    <source>
        <strain evidence="3">HUAS MG31</strain>
    </source>
</reference>
<gene>
    <name evidence="3" type="ORF">ABWK59_24995</name>
</gene>
<dbReference type="InterPro" id="IPR011047">
    <property type="entry name" value="Quinoprotein_ADH-like_sf"/>
</dbReference>
<dbReference type="KEGG" id="kcm:ABWK59_24995"/>
<dbReference type="SUPFAM" id="SSF50998">
    <property type="entry name" value="Quinoprotein alcohol dehydrogenase-like"/>
    <property type="match status" value="1"/>
</dbReference>
<feature type="region of interest" description="Disordered" evidence="1">
    <location>
        <begin position="1"/>
        <end position="61"/>
    </location>
</feature>
<protein>
    <submittedName>
        <fullName evidence="3">PQQ-binding-like beta-propeller repeat protein</fullName>
    </submittedName>
</protein>
<dbReference type="AlphaFoldDB" id="A0AAU8K3U8"/>
<evidence type="ECO:0000256" key="1">
    <source>
        <dbReference type="SAM" id="MobiDB-lite"/>
    </source>
</evidence>
<accession>A0AAU8K3U8</accession>